<protein>
    <recommendedName>
        <fullName evidence="2">SH3b domain-containing protein</fullName>
    </recommendedName>
</protein>
<reference evidence="3 4" key="1">
    <citation type="submission" date="2019-12" db="EMBL/GenBank/DDBJ databases">
        <title>Lactobacillus hilgardii FLUB.</title>
        <authorList>
            <person name="Gustaw K."/>
        </authorList>
    </citation>
    <scope>NUCLEOTIDE SEQUENCE [LARGE SCALE GENOMIC DNA]</scope>
    <source>
        <strain evidence="3 4">FLUB</strain>
    </source>
</reference>
<dbReference type="InterPro" id="IPR003646">
    <property type="entry name" value="SH3-like_bac-type"/>
</dbReference>
<feature type="compositionally biased region" description="Gly residues" evidence="1">
    <location>
        <begin position="103"/>
        <end position="125"/>
    </location>
</feature>
<dbReference type="SUPFAM" id="SSF56300">
    <property type="entry name" value="Metallo-dependent phosphatases"/>
    <property type="match status" value="1"/>
</dbReference>
<dbReference type="Pfam" id="PF08460">
    <property type="entry name" value="SH3_5"/>
    <property type="match status" value="1"/>
</dbReference>
<feature type="domain" description="SH3b" evidence="2">
    <location>
        <begin position="16"/>
        <end position="84"/>
    </location>
</feature>
<dbReference type="InterPro" id="IPR029052">
    <property type="entry name" value="Metallo-depent_PP-like"/>
</dbReference>
<accession>A0A6P1EC33</accession>
<feature type="region of interest" description="Disordered" evidence="1">
    <location>
        <begin position="224"/>
        <end position="283"/>
    </location>
</feature>
<feature type="compositionally biased region" description="Gly residues" evidence="1">
    <location>
        <begin position="231"/>
        <end position="245"/>
    </location>
</feature>
<dbReference type="Gene3D" id="2.30.30.40">
    <property type="entry name" value="SH3 Domains"/>
    <property type="match status" value="2"/>
</dbReference>
<proteinExistence type="predicted"/>
<evidence type="ECO:0000256" key="1">
    <source>
        <dbReference type="SAM" id="MobiDB-lite"/>
    </source>
</evidence>
<organism evidence="3 4">
    <name type="scientific">Lentilactobacillus hilgardii</name>
    <name type="common">Lactobacillus hilgardii</name>
    <dbReference type="NCBI Taxonomy" id="1588"/>
    <lineage>
        <taxon>Bacteria</taxon>
        <taxon>Bacillati</taxon>
        <taxon>Bacillota</taxon>
        <taxon>Bacilli</taxon>
        <taxon>Lactobacillales</taxon>
        <taxon>Lactobacillaceae</taxon>
        <taxon>Lentilactobacillus</taxon>
    </lineage>
</organism>
<dbReference type="GO" id="GO:0016787">
    <property type="term" value="F:hydrolase activity"/>
    <property type="evidence" value="ECO:0007669"/>
    <property type="project" value="InterPro"/>
</dbReference>
<dbReference type="Proteomes" id="UP000465035">
    <property type="component" value="Chromosome"/>
</dbReference>
<dbReference type="Pfam" id="PF00149">
    <property type="entry name" value="Metallophos"/>
    <property type="match status" value="1"/>
</dbReference>
<evidence type="ECO:0000313" key="3">
    <source>
        <dbReference type="EMBL" id="QHB53165.1"/>
    </source>
</evidence>
<dbReference type="AlphaFoldDB" id="A0A6P1EC33"/>
<dbReference type="CDD" id="cd00838">
    <property type="entry name" value="MPP_superfamily"/>
    <property type="match status" value="1"/>
</dbReference>
<dbReference type="PROSITE" id="PS51781">
    <property type="entry name" value="SH3B"/>
    <property type="match status" value="1"/>
</dbReference>
<evidence type="ECO:0000259" key="2">
    <source>
        <dbReference type="PROSITE" id="PS51781"/>
    </source>
</evidence>
<evidence type="ECO:0000313" key="4">
    <source>
        <dbReference type="Proteomes" id="UP000465035"/>
    </source>
</evidence>
<sequence length="755" mass="82080">MDTTAAQNTPDGYSITESGSFTFNTNCRVRSTPEMSDTGLATYDAGQSVNYTGKEKNDDHFWLVYTGSNGTTHYVPYANIIKGTYFGTDSNSDDPIQASTGDTGSGSGDTGSGSGSTTGGSGLGTLTGQDGANVANQTPDGTSLAIDGSFTFDIPMAAHKDSTAESSVVGPIDAGTTLNYNGKVKDDNYYWLRYEDVSTGNTLYAPYASIDPFQYYGTDSNPGDPVYASGTGTGSGSGTGTGGSSTGSSRTQGGTDTGTPTLSGQTPVSSLEGYEFPSNGIVHMDSGAATRTAPVFDDSHETGTTHKAGDNVHYVAKTNGNDRMWVKFTDGNYMPIGKLDTLSGHDKSSGTFNGTKFHEQVGYVHDQNYEQPWQDIWPYIQNTTNTDWDSLEDSNSIETETVDTNFTPSSDEQTQLEQFNEQVNNSADQHDDDVLIAYITDTHYDSYKTPATARVLHSMMLMSWYAKTYGVDLVVHGGDVNDGVKPKDLSKIDVNRAVDAIKLSQRPYIILQGNHDDNSGYARNITRNDTTQVLGNDDAWNIRGSQWLNRPTQNRNNAVFGTYDVPNSNLSIVVLDGFDQPDELEDNGKVDFYSFRHGYTHYDVDQLKWLPGALNNVPAGNKILVFDHISLNGVSGWKQEERSPFENNSITNPTGVNESNEIFRDLTNYQSNNRNILGTIVGHTHEDDQTVAGGIQFIRQTCALSDRGDGQGQRTIDGRDNNAWTILRISPSAGTVHQYRFGWSNTGTFLNNWSL</sequence>
<gene>
    <name evidence="3" type="ORF">GQR93_13690</name>
</gene>
<dbReference type="InterPro" id="IPR004843">
    <property type="entry name" value="Calcineurin-like_PHP"/>
</dbReference>
<dbReference type="SMART" id="SM00287">
    <property type="entry name" value="SH3b"/>
    <property type="match status" value="1"/>
</dbReference>
<dbReference type="Gene3D" id="3.60.21.10">
    <property type="match status" value="1"/>
</dbReference>
<name>A0A6P1EC33_LENHI</name>
<feature type="compositionally biased region" description="Low complexity" evidence="1">
    <location>
        <begin position="246"/>
        <end position="259"/>
    </location>
</feature>
<feature type="region of interest" description="Disordered" evidence="1">
    <location>
        <begin position="92"/>
        <end position="140"/>
    </location>
</feature>
<dbReference type="RefSeq" id="WP_159298813.1">
    <property type="nucleotide sequence ID" value="NZ_CP047121.1"/>
</dbReference>
<dbReference type="EMBL" id="CP047121">
    <property type="protein sequence ID" value="QHB53165.1"/>
    <property type="molecule type" value="Genomic_DNA"/>
</dbReference>
<feature type="compositionally biased region" description="Polar residues" evidence="1">
    <location>
        <begin position="260"/>
        <end position="269"/>
    </location>
</feature>
<dbReference type="GeneID" id="69059427"/>